<dbReference type="CDD" id="cd00176">
    <property type="entry name" value="SPEC"/>
    <property type="match status" value="19"/>
</dbReference>
<dbReference type="InterPro" id="IPR036872">
    <property type="entry name" value="CH_dom_sf"/>
</dbReference>
<feature type="compositionally biased region" description="Polar residues" evidence="8">
    <location>
        <begin position="7862"/>
        <end position="7878"/>
    </location>
</feature>
<keyword evidence="3" id="KW-0597">Phosphoprotein</keyword>
<dbReference type="Pfam" id="PF21019">
    <property type="entry name" value="Spectrin_3"/>
    <property type="match status" value="1"/>
</dbReference>
<dbReference type="InterPro" id="IPR001715">
    <property type="entry name" value="CH_dom"/>
</dbReference>
<dbReference type="GO" id="GO:0031122">
    <property type="term" value="P:cytoplasmic microtubule organization"/>
    <property type="evidence" value="ECO:0007669"/>
    <property type="project" value="TreeGrafter"/>
</dbReference>
<dbReference type="GO" id="GO:0045104">
    <property type="term" value="P:intermediate filament cytoskeleton organization"/>
    <property type="evidence" value="ECO:0007669"/>
    <property type="project" value="InterPro"/>
</dbReference>
<dbReference type="FunFam" id="3.30.920.20:FF:000001">
    <property type="entry name" value="Microtubule-actin cross-linking factor 1"/>
    <property type="match status" value="1"/>
</dbReference>
<dbReference type="GO" id="GO:0030056">
    <property type="term" value="C:hemidesmosome"/>
    <property type="evidence" value="ECO:0007669"/>
    <property type="project" value="TreeGrafter"/>
</dbReference>
<dbReference type="InterPro" id="IPR049538">
    <property type="entry name" value="PCN-like_spectrin-like_rpt"/>
</dbReference>
<dbReference type="EMBL" id="LR899607">
    <property type="protein sequence ID" value="CAD7241052.1"/>
    <property type="molecule type" value="Genomic_DNA"/>
</dbReference>
<keyword evidence="2" id="KW-0963">Cytoplasm</keyword>
<feature type="region of interest" description="Disordered" evidence="8">
    <location>
        <begin position="7420"/>
        <end position="7513"/>
    </location>
</feature>
<accession>A0A7R8X5R4</accession>
<name>A0A7R8X5R4_9CRUS</name>
<proteinExistence type="predicted"/>
<feature type="coiled-coil region" evidence="7">
    <location>
        <begin position="957"/>
        <end position="984"/>
    </location>
</feature>
<feature type="coiled-coil region" evidence="7">
    <location>
        <begin position="4197"/>
        <end position="4238"/>
    </location>
</feature>
<dbReference type="PROSITE" id="PS50222">
    <property type="entry name" value="EF_HAND_2"/>
    <property type="match status" value="2"/>
</dbReference>
<feature type="region of interest" description="Disordered" evidence="8">
    <location>
        <begin position="1986"/>
        <end position="2030"/>
    </location>
</feature>
<dbReference type="FunFam" id="1.20.58.60:FF:000042">
    <property type="entry name" value="Short stop, isoform N"/>
    <property type="match status" value="1"/>
</dbReference>
<dbReference type="Pfam" id="PF17902">
    <property type="entry name" value="SH3_10"/>
    <property type="match status" value="1"/>
</dbReference>
<feature type="coiled-coil region" evidence="7">
    <location>
        <begin position="7357"/>
        <end position="7394"/>
    </location>
</feature>
<dbReference type="CDD" id="cd21189">
    <property type="entry name" value="CH_PLEC-like_rpt2"/>
    <property type="match status" value="1"/>
</dbReference>
<evidence type="ECO:0000313" key="12">
    <source>
        <dbReference type="EMBL" id="CAD7241052.1"/>
    </source>
</evidence>
<dbReference type="Gene3D" id="1.10.418.10">
    <property type="entry name" value="Calponin-like domain"/>
    <property type="match status" value="1"/>
</dbReference>
<dbReference type="PROSITE" id="PS51460">
    <property type="entry name" value="GAR"/>
    <property type="match status" value="1"/>
</dbReference>
<feature type="domain" description="EF-hand" evidence="10">
    <location>
        <begin position="7607"/>
        <end position="7642"/>
    </location>
</feature>
<feature type="compositionally biased region" description="Basic and acidic residues" evidence="8">
    <location>
        <begin position="7453"/>
        <end position="7489"/>
    </location>
</feature>
<feature type="compositionally biased region" description="Polar residues" evidence="8">
    <location>
        <begin position="7780"/>
        <end position="7799"/>
    </location>
</feature>
<evidence type="ECO:0000259" key="10">
    <source>
        <dbReference type="PROSITE" id="PS50222"/>
    </source>
</evidence>
<evidence type="ECO:0000256" key="5">
    <source>
        <dbReference type="ARBA" id="ARBA00022837"/>
    </source>
</evidence>
<keyword evidence="4" id="KW-0677">Repeat</keyword>
<dbReference type="SMART" id="SM00150">
    <property type="entry name" value="SPEC"/>
    <property type="match status" value="37"/>
</dbReference>
<dbReference type="Pfam" id="PF00681">
    <property type="entry name" value="Plectin"/>
    <property type="match status" value="2"/>
</dbReference>
<keyword evidence="13" id="KW-1185">Reference proteome</keyword>
<dbReference type="InterPro" id="IPR002017">
    <property type="entry name" value="Spectrin_repeat"/>
</dbReference>
<dbReference type="FunFam" id="1.20.58.60:FF:000044">
    <property type="entry name" value="Short stop, isoform K"/>
    <property type="match status" value="1"/>
</dbReference>
<dbReference type="SMART" id="SM00054">
    <property type="entry name" value="EFh"/>
    <property type="match status" value="2"/>
</dbReference>
<dbReference type="FunFam" id="1.20.58.60:FF:000030">
    <property type="entry name" value="Short stop, isoform K"/>
    <property type="match status" value="1"/>
</dbReference>
<feature type="domain" description="GAR" evidence="11">
    <location>
        <begin position="7645"/>
        <end position="7717"/>
    </location>
</feature>
<dbReference type="GO" id="GO:0005882">
    <property type="term" value="C:intermediate filament"/>
    <property type="evidence" value="ECO:0007669"/>
    <property type="project" value="TreeGrafter"/>
</dbReference>
<feature type="coiled-coil region" evidence="7">
    <location>
        <begin position="5556"/>
        <end position="5609"/>
    </location>
</feature>
<dbReference type="GO" id="GO:0005737">
    <property type="term" value="C:cytoplasm"/>
    <property type="evidence" value="ECO:0007669"/>
    <property type="project" value="TreeGrafter"/>
</dbReference>
<dbReference type="GO" id="GO:0005198">
    <property type="term" value="F:structural molecule activity"/>
    <property type="evidence" value="ECO:0007669"/>
    <property type="project" value="TreeGrafter"/>
</dbReference>
<feature type="region of interest" description="Disordered" evidence="8">
    <location>
        <begin position="2402"/>
        <end position="2430"/>
    </location>
</feature>
<feature type="compositionally biased region" description="Low complexity" evidence="8">
    <location>
        <begin position="7913"/>
        <end position="7926"/>
    </location>
</feature>
<feature type="coiled-coil region" evidence="7">
    <location>
        <begin position="350"/>
        <end position="377"/>
    </location>
</feature>
<feature type="domain" description="EF-hand" evidence="10">
    <location>
        <begin position="7570"/>
        <end position="7606"/>
    </location>
</feature>
<dbReference type="OrthoDB" id="6357129at2759"/>
<gene>
    <name evidence="12" type="ORF">DSTB1V02_LOCUS1054</name>
</gene>
<feature type="compositionally biased region" description="Polar residues" evidence="8">
    <location>
        <begin position="4778"/>
        <end position="4792"/>
    </location>
</feature>
<dbReference type="Gene3D" id="3.30.920.20">
    <property type="entry name" value="Gas2-like domain"/>
    <property type="match status" value="1"/>
</dbReference>
<dbReference type="GO" id="GO:0008017">
    <property type="term" value="F:microtubule binding"/>
    <property type="evidence" value="ECO:0007669"/>
    <property type="project" value="InterPro"/>
</dbReference>
<dbReference type="InterPro" id="IPR043197">
    <property type="entry name" value="Plakin"/>
</dbReference>
<feature type="region of interest" description="Disordered" evidence="8">
    <location>
        <begin position="4763"/>
        <end position="4810"/>
    </location>
</feature>
<dbReference type="FunFam" id="1.20.58.60:FF:000055">
    <property type="entry name" value="Short stop, isoform K"/>
    <property type="match status" value="1"/>
</dbReference>
<dbReference type="InterPro" id="IPR018247">
    <property type="entry name" value="EF_Hand_1_Ca_BS"/>
</dbReference>
<feature type="coiled-coil region" evidence="7">
    <location>
        <begin position="5473"/>
        <end position="5528"/>
    </location>
</feature>
<evidence type="ECO:0000256" key="7">
    <source>
        <dbReference type="SAM" id="Coils"/>
    </source>
</evidence>
<dbReference type="SMART" id="SM00033">
    <property type="entry name" value="CH"/>
    <property type="match status" value="1"/>
</dbReference>
<evidence type="ECO:0000256" key="3">
    <source>
        <dbReference type="ARBA" id="ARBA00022553"/>
    </source>
</evidence>
<dbReference type="FunFam" id="1.20.58.60:FF:000039">
    <property type="entry name" value="Short stop, isoform N"/>
    <property type="match status" value="1"/>
</dbReference>
<dbReference type="Gene3D" id="1.20.58.60">
    <property type="match status" value="31"/>
</dbReference>
<feature type="compositionally biased region" description="Basic and acidic residues" evidence="8">
    <location>
        <begin position="7960"/>
        <end position="7976"/>
    </location>
</feature>
<organism evidence="12">
    <name type="scientific">Darwinula stevensoni</name>
    <dbReference type="NCBI Taxonomy" id="69355"/>
    <lineage>
        <taxon>Eukaryota</taxon>
        <taxon>Metazoa</taxon>
        <taxon>Ecdysozoa</taxon>
        <taxon>Arthropoda</taxon>
        <taxon>Crustacea</taxon>
        <taxon>Oligostraca</taxon>
        <taxon>Ostracoda</taxon>
        <taxon>Podocopa</taxon>
        <taxon>Podocopida</taxon>
        <taxon>Darwinulocopina</taxon>
        <taxon>Darwinuloidea</taxon>
        <taxon>Darwinulidae</taxon>
        <taxon>Darwinula</taxon>
    </lineage>
</organism>
<dbReference type="Proteomes" id="UP000677054">
    <property type="component" value="Unassembled WGS sequence"/>
</dbReference>
<dbReference type="GO" id="GO:0005509">
    <property type="term" value="F:calcium ion binding"/>
    <property type="evidence" value="ECO:0007669"/>
    <property type="project" value="InterPro"/>
</dbReference>
<dbReference type="Gene3D" id="3.30.160.780">
    <property type="match status" value="1"/>
</dbReference>
<feature type="compositionally biased region" description="Low complexity" evidence="8">
    <location>
        <begin position="7933"/>
        <end position="7952"/>
    </location>
</feature>
<evidence type="ECO:0000256" key="2">
    <source>
        <dbReference type="ARBA" id="ARBA00022490"/>
    </source>
</evidence>
<feature type="region of interest" description="Disordered" evidence="8">
    <location>
        <begin position="7734"/>
        <end position="7976"/>
    </location>
</feature>
<feature type="domain" description="Calponin-homology (CH)" evidence="9">
    <location>
        <begin position="110"/>
        <end position="215"/>
    </location>
</feature>
<feature type="compositionally biased region" description="Low complexity" evidence="8">
    <location>
        <begin position="7813"/>
        <end position="7845"/>
    </location>
</feature>
<evidence type="ECO:0000256" key="4">
    <source>
        <dbReference type="ARBA" id="ARBA00022737"/>
    </source>
</evidence>
<dbReference type="InterPro" id="IPR011992">
    <property type="entry name" value="EF-hand-dom_pair"/>
</dbReference>
<feature type="compositionally biased region" description="Low complexity" evidence="8">
    <location>
        <begin position="7879"/>
        <end position="7896"/>
    </location>
</feature>
<dbReference type="InterPro" id="IPR018159">
    <property type="entry name" value="Spectrin/alpha-actinin"/>
</dbReference>
<dbReference type="Pfam" id="PF21020">
    <property type="entry name" value="Spectrin_4"/>
    <property type="match status" value="1"/>
</dbReference>
<feature type="compositionally biased region" description="Low complexity" evidence="8">
    <location>
        <begin position="79"/>
        <end position="90"/>
    </location>
</feature>
<keyword evidence="5" id="KW-0106">Calcium</keyword>
<feature type="coiled-coil region" evidence="7">
    <location>
        <begin position="5980"/>
        <end position="6047"/>
    </location>
</feature>
<dbReference type="GO" id="GO:0042060">
    <property type="term" value="P:wound healing"/>
    <property type="evidence" value="ECO:0007669"/>
    <property type="project" value="TreeGrafter"/>
</dbReference>
<dbReference type="SMART" id="SM00250">
    <property type="entry name" value="PLEC"/>
    <property type="match status" value="35"/>
</dbReference>
<dbReference type="PROSITE" id="PS00018">
    <property type="entry name" value="EF_HAND_1"/>
    <property type="match status" value="1"/>
</dbReference>
<dbReference type="FunFam" id="1.20.58.60:FF:000001">
    <property type="entry name" value="Microtubule-actin cross-linking factor 1"/>
    <property type="match status" value="4"/>
</dbReference>
<dbReference type="EMBL" id="CAJPEV010000090">
    <property type="protein sequence ID" value="CAG0880401.1"/>
    <property type="molecule type" value="Genomic_DNA"/>
</dbReference>
<evidence type="ECO:0000313" key="13">
    <source>
        <dbReference type="Proteomes" id="UP000677054"/>
    </source>
</evidence>
<dbReference type="Gene3D" id="2.30.30.40">
    <property type="entry name" value="SH3 Domains"/>
    <property type="match status" value="1"/>
</dbReference>
<feature type="coiled-coil region" evidence="7">
    <location>
        <begin position="5391"/>
        <end position="5418"/>
    </location>
</feature>
<evidence type="ECO:0000259" key="9">
    <source>
        <dbReference type="PROSITE" id="PS50021"/>
    </source>
</evidence>
<dbReference type="Pfam" id="PF00307">
    <property type="entry name" value="CH"/>
    <property type="match status" value="1"/>
</dbReference>
<feature type="region of interest" description="Disordered" evidence="8">
    <location>
        <begin position="79"/>
        <end position="101"/>
    </location>
</feature>
<dbReference type="SUPFAM" id="SSF47576">
    <property type="entry name" value="Calponin-homology domain, CH-domain"/>
    <property type="match status" value="1"/>
</dbReference>
<dbReference type="Gene3D" id="1.10.238.10">
    <property type="entry name" value="EF-hand"/>
    <property type="match status" value="1"/>
</dbReference>
<sequence length="7976" mass="900865">MSVYKFERGPRLFMRGGIAGNGEPPPGVLVTEDESKEVAAVYTHRQLSTELHGSTMESIRTGRKGPLKSVTTRLVKRTTTLTRGTQKTSSEPLAESKPKKEISDIVVDGSTAREALLKWAQRTTDRYPGVRVVDFTKSWRDGLAFNAIIHRHRPDLINWRSLKTRSARERLDTAFTVAEREYAVTRLLDPEDVDTPAPDEKSIITYVSSLYDVFPEPPSLHPLSAEDAEKRLNEYKEFSRRLYIWIHDKINELQSIDIPHTIPEMRKLMAQTNRFRNEELPPRLKDKHTCGHLWREIEKLVGDMSRLGIDEDIRISSIERAWSRLLALLDDREKWIDDEINKHDRWQRLAEKVHREIRQTDSKLDEIEQRVEEEMRRFERLHPGDSKKNCEEIEQDLLQVDDNIRSMLHDCQILLDAHYHEAHGLSKQVHKLRERWSAIHISFQEQLSNKKRLALQAQREPVLSIEKLIETNEHFRYLHECITWVKKKQEDLETAEYGNDLPSVQNELERQKKEHHTIDQFQSKIERCVAAKRNFQGEEASLYSQMLIQLQKAYSELLVTSNKRLSDLETLLDFIQSATTELIWLNEKEEVEVNRDWSSRNLDLVEVEQYYETLMSDLERREIQFNAVQHRGEGLVLQNHPAAKVIEAYMAAMQTQWSWILQLTLCLETHLHHAAAYQRFFSEAQECSQWIIKQEEMLNTVFSKSDFSLEEGEHLMKEMQDLRDDLTRYGDVVQSLKERSREIVPLKQRRDRVARPLPVTAICQYKQMTMTVQKQEECVLHNNSQPSKWRISNSAGVEGEVPGVCFLIPPPNQEAIDTAERLQQAYDHCINLWQKKQHRMRQNMIFATIKVVLSWTFEQYMAMAPEQREAIKRALNEDAEKLISEGDPTDPHLRRLRDEIARCNRLFEEYEERARRGEAAKLNFAEDIATLQSALDDAEQTLKSRCQSNIPRSLDTLETLVIEHKEFESQLQSYEELVERVQETFRELPKKTASQQTRLDKCLEKWQKIWNMSQFYTERMKVLEIVLTDMEEAIRLVADLELKLASSDSMPSDLDSLREASNLSHRLLFIYDTQHSYIHEDLLTVEATIQTHQRVLDQLGEDVRSVRPAVEKSRPNQRRHPDVDRLEEDVKKLTKRWGNVRVQVPERLKSCEAASDMLRKYKDSINTQKSWVNQMEIQMKEANDLEATMNMYHVLAAQQDSIEELNAQGGRFIREAKIYDTQLRQYKASLEDVHPSLDASILKKNQPFMPPGTSSIARELDELNSCYEDLVALAYQKIQHYSSLLKTEERPLQFSIEKVTPIQLRTFRSEFNILESLEMEIDGVNGDTSSRRVRVGDPIIGEQRMSMANVTLQQSANHVPHKKLLISSLANGQGTNGLEGNLSTLSHPPRGTSMQFTEIKSTRRRSEEGVVTDVMTHAPGIFNPKTGHVLSVSEAFADGLLSRETGQFVDPRTNRCLTFSEAITEGYVNSELGGKLLSACGVIDPQTCVSLTLLEAIRKGLYDPDRGSFVNPSTGECVSVQEAVRLGVVLQEKVRDLIQMGIVTSPTMTVTEAVKRGVLDVKTGELLIHDMKLSLHEAHILGYISLEPSAKTSYGISLSDAVAQGIVDESSGQLIDRNSGDRFPLNEAMARGLLNPYICEVFDCLDGQNRLTLLEAVERKLISPSIGRYIDGRKGEYLTFKEAHAQMYLHRPLTLKDVVDMDLVSSNGLIIDPVTKEELSVLEGIAIGLLDSESKSVTDTASQDLVTLAKALSMGLIIPDGHFCDTAANTKLTLPEAAHKGYLTSVAQKVIFDIDGFKDQSTGDYISFNMALQKGLIDSEMGMVVDTHTGKKLSFKDAAGCSLVQYKLYEILSKPIGIRNSKGEELSVLEAVFNKRLDPVSGQVLDRENKKPLPIEEAIAKKLITPEGATFLRSLLNITVTTSTVTKTVKRYVKKFVQQKVTMTEALERGLIDEDRGTFYDEQINSEIPIQNALSQGLLALSSSWQENPQELEKSDSQHASNKSSIEKPDSQQQSLRTMEGKTEGSMPISEVAKKTVPKYSVSSDYDFGSSSLGVQAYEMPAKGWFLKEALALNLFDPLTGLLTIPGSDRLVSFEECIQMGIIDPSSATIMDPYNGKPTTILHSLEKKFVDSTGHYVDRDGRKYSLRDAVQKKYIMLKDRRGDDQPDSKTLRIQHSESQLTTLQTCDKEQQKISKSPIQVSRDVIFYPSEAMVEVLSHGRKMDLLMAVKEGLVQPRRVRVKEPSSNKFIAINDAMRKGFIDKKTGEYKDKTGRRHPLVDATHLGIVMVEPSLEKPETSVIEKGMLATTYKKATVIDPRTKQELSLDEALQKGLIDEDIHRQQVLEGYGPDGEYMEADTTKTIEWTIIVQDPETGDEISAEEAVDRGFLTTDELEVLKKYRDEKQREYERSEPAVQDREQRRPSLGDITRSKVTTEPKFKVAIGRAKSFSAEPVEKQAKARRKAKSTTDAPLTSNLLGSDFGIIDLDSGQMILPLTRDLKLSMSPSVHEVTDTTPNVGMDNPVTVMKHVVLRAEKLNEDSDSSVASAGHDKISFCEAIRKGLVDLEEGTFKNPSSGDVISITSAIDEGILNPSESASKKAMPMSKLTLSQAIQSIYDENKESFLDPKTQELLSFEECLTREVIDPNCVLYLVEENCLLTTKEALEGGILDRETGNFIASATGNKISLEQALKSGLLTVIGVPAFMGKEVAAMIGEQLQAPCSRFPRINNSQQETGDGKEIDMQSSVVYPVLKVPIAEALSQSLIILDTCVLVVPKTNETFSLHNALDHHIVSPESIVDVQNETKMVLIENIPYSVHVIRQLSMENAIEQGSYDPESETFVDDNTGDPITLEEAINLGMFDAELILVKDLRKGVFVPLIDALDLLLIDKCTGHMVDPSTGTRVPFYDAVDKGWIQVSEKAHSPGKPVQPLSLHEVINKKLYDFDTGNIQEPVSGREIPLHEAINMGLVRPDSVLVRDLEAKKLVSLDEALSSGLVDLKHGVYVHSEKGRELELKTAIMQGLITTSKVPMSIEAVIRKGLYNPETGLIRDPATAQGVNIDEAVNRGIVDPVITECLDTSKGETVTLEEALERKLVDPCTGQLKNTTSGELLCLDKALDSGLILTAKFSIPLLDSLAQELYDPELGIWENPATGQLLTLQDALDSKLLDASTVQVKDPQSNAQISLEKALERGIINGKTGQLVHPAPMSLSTAFNEGLLSSKSLYRPLQELLEEGLYDAESGMITLPGSDEKLTLEEAIKRGEVEPSALTVKDPRSGDLLTLQEAIIVGIIHPRHGICTDPVSGADLNLYDALDRRLIVSAKKSFSLPEAVFKGIYDTKSRKFLRLETKEKFTTDRAIRSGLIDPSSTLVKDSKGNLMTFMQAVENAVIDSKDGTVKVGRYNKVDFQAAFDQGLLIEIRPNMSVREAVIKGIYSREEGRFLVPATGKWVDIQEAIQLNLINPNSVHVKDTRSGFLKKMPLNDALNQGFVDVVSGKVKNMETGEMCDLIESFETGLIVDSMAVISLQKALHQGLYDEVTGRFTDPNTGNQITLHEALRRFIINPYFPCFWDKENGHLLSLGATCREGIIDRRQGVFKDPTSGLEISLSEALDQQLIVDIERPLSIYDAISVGLYVPSTGKFAHPTHGRMLTLEEACKEDVLDAERSIIRHVVSGQLLALPEAVAEGLVDSKEGRYVVPGSNDQLTLQQALEQCLIVNSKRPMSIEEMLKNKLYVSETGRFIDPVVGDHLDLYYAVELGLIEPSTSAFRDPNSGNLKSIRSAIEDGDIDERRGTVKDPKLQVTYPVDVAFARGLIVTVEKPITFQQAMRRGSIDLLRMKFRDPRTCMDCSLEEAIVSELIDPESAVIKDPRTGRFKTLKSAIQEGIIDIKKKAMLDPQTGKMKKLCILFEQGTVAFWREPLSFMEAIQKGLLSLHSGSFTDPASEEVLTLQEAIQYGLIDPNSCVVKDTRGGFILNLPEAIRQGLVDPQKGMFYNKATNHLLPLDMAIENGMLLVPERPFSLMEALQYGLFDQETGKFSDPFRERAVTLQEALDSGLIDPTTTVIRDPVSGKIVSLAEAVQAGLLDPITGELIDPSTGKRMSLLDAMNKGFLLTAEARLAMEEKYKLCDDTINKLLAWVGETEKKLATQEPAKENVDKLRNQINVLKQISNDIEEHSRPMHTAVDQMQHIMEEGQEFLSPDEIAQLRRHGDELKQRYESASDHCDQLLKKLHSALDELSKFQSELNTFETWLADASRKLHEKEQALSDLPKLKSHADTTKDLVGDVMAHQADLRFLTMAAQKFLDEGKDHLKTLNAFRTSLPQRYSHIEPSDSQVRRKVADVSTAFQDLLSRANKLSEKFLSVGDKQHMYADCVDRMKTWLKEVEPKASKLVNEPIAAEPKAIQDQLDKVKMLNNDILSQGRLLDSTKQAGKNLLDSLEGSLTPQERRHIDQTMQDLDARYNQLLGAVGGKGQELESALVASQGVSDGIDSVMNWLNQVESQLRTMMKPASLNRDRLNDQLQEQKVLHHDIDAHRPTIQSLAQAATELMASSSGNRTAKKIEGKLRDMVSQYEKLVEKCSARSIFLEDVSVNLDSYSTAAHGFEEWFAELSEILDSPEGLKVDIDTTSSHVVDLVHSRDSKRDDFEDMIRKGKNLVGRKDVTDAQPIKEQIKTLEAQWKELNAILDEKQKLNQSRYEHRNAYEALRDQVLEWMTHMEGIVEGLPPVAMESDLVRRQVDDLKPLIKEHRDYGPTIDRVNDLGNAFEAALRAERPESPARRRSSLTPSKRASIASVSSRKGSLDVRSPGGRGSIFGSRRPSQDIAVHLEELSPVQQQLTEINNRYHLLDMKLSDRQNALDSVKDELRKHLDAINNLRAALDRLARQMPKDSVPQSKEEADKQLRAVRDIQESLYNHQPALDSLRTNCLEMVHKHGKAAGASDLEQQVQDVIEQWSDLHGLCKEKMAFLDRVKEFLELADNFSNWLTSKGKMMSVLGPIATDTRIVENQLQQVQVLRDDFSAHYPQLQHLNKLGESILENLDTGSPEARKVSDKLNAINEQWDQLLGLLDKRQDALSAAAAASKDFNVALNQLQNNLQKLSDEFEDLGPPGQDVDNQLRKLEKLENDLDKQRPLLTEVESLGENLSDILADAAAKNEIRNTLGNVGRMYNQLQRKIENRRAELESSLRDEKELADMCLSLLDWLKEMQTHLSDKLLVSADHEVLKNQVEEYEPIYKEIMSREHEVIMLVNKSQDISSRGSGRDTRGLQKSMDSVQRQWDRLKREAVERHNRLTTCMEQCRKFLTAQSMFLPWLDDVESKLSRMQAVSFKKPDLDRQIKEMQAFKNELSRHSQEYENNKTLGEALLAATDRDKEGVKGDLKDMRDRWDKLNNAVLGRLQALEDVSQRLQDYNDKARDLGHKLQRIEDSVASHDALGDAAKDPKLLNRMKSLYNETRQLEQPLRAVEDYAGALTHEADALGADAHHIQDEVHKLKDKYDQLRQGLQDRSQDLEAAAQAVAQVKEHVKSLTASLGGLEEELESMKPIARDLHTLRKQKDEVEKFLFKTQQKEEELKDVSQLCRDLAAEGYSSNAKAAQEQLSNLEKQLNRLQERGKTRSDDIDHALARVGSFYNLFQAVMGDINDVANEVRNFKPIGGDVDTIRQQKHEFASFRSRRIEPINNQVDACNKQGQGLIQSAASGVNTSAMESDLEKMNEKWNSLKEKLHDRERRLDVGLLQSGKFQEALHGLEKWLTDTEEMVANQKPPSADYKVVKAQLQEQKFLNKMLMDRQNSLNSVSDMGKEIAASAEPMERKQIENQLKDLMLRFDALQNAAKARMEMLEQTMEVAKDFQDKIYPLTDFMEKAEKKIHEMETIPTDEDKIQRLIEEHQILNDDILAMKPKFDETADTATALMSLVGDDDAQMVADKVQDATDRYATLVDESEQLGELLKSSKAGLRHLVLSYEDLLAWLEDMEQRLARFKVLSVYDDTLLQQMDELTELTEEVAAHQKQVDDVVDSGLELMKHISNEEAIQLKDKLDSIQRKYNDLTSKASNLLRHAQEALPLVRRFHKDHGKLNEWLGDAESLLSSMGSTELHLQEKEVRRLENEISQNRSLLESVNSLGPQLCHISPGEGAVTIESLVTKDNRRFEAVCEQVQRRAERIQLSKQRSLEVVNDVDELLEWFREAEGQLQEAEPPSCDHEIIRIQLKEHRALTDDISSQKGRVRDVLAAAKKLLREAPQTEDSLILREKMDDLKETMENVSRLAADRLSILEQALPLAEHFFETHNDLSNWLDEMEQTALVMDSPGLRADQILKQQERNNAMLQAISEHKPLVDKLNKTGTTLGRLCAEEEAAKVQDIMDIDNQRYNALKVGLRERQQALEDAMQETSQFSDKLDGMLSALANTADQVNNAEPISAHPDKIQEQIAENAAILEDLDKRESAYEAVKRAAHDVISKAGSSSDPAVRDIKAKLERLSSLWDHIQDAATTRGQSLEDALNLAERFWDELQGVMRALKDLQETLNTQEPPAVEPRAIQRQQSALKEIKQEIDQTKPEVEQCRKTGQKLMNVCGEPDKPEVKQHIQDLDHAWDNVTALYAKREENLIDAMEKAMEFHDTLQGILDFLDTAEEKFAKLGPLGSDIGMVKTQIKQLKDFKNEVDPHMVKVEALNRQAQELTARTSHDQARRIKEPLADVNARWDGLLKGIVDRQRELEQALLRLGQFQHALDELMVWISRTENTLDGLKPVFGDPAVIEVELAKLKVLVNDIQAHQTSVDTLNNAGRQLIESDKGSEDASVTQQKLNQLNNRWNHLQQKAVDRQRELEDALREAQAFNAEIQDLLLWLGDVDSALSTSKPVGGLPETAKEQLARFMEVFDDLERMRPKVETVLQQGNDYLKRSTEGSASNLQHNLRTLKQRWDNVLNRANDKKIKLEIALKEATEFHEALQEFVDWLTNAEKLLSNLSPVSRVMDTILEQIEEHKAFQKEIGAHREVMLNLDKKGTHLKYFSQKQDVILIKNLLISVQHRWERVVSKSAERTRALDHGYKEAKAFHDAWVDLIQWLDNAQTKLDEITATLGNDPEKIKQLLSKHKEFQRQLGAKQPAYDNTLKMGRALKDKAPKGDQSKLQDMLTELKNKWNAVCNHSVDRQVIQNKLEEALLFSGQFKEAIGALLDWLKKAEKDLSHETPVHGDLDTVMALVEQHKAFENELSKRSSQVSSVQNTAQELLKSASPGDASGIRDQTRELSSLWEKVDRLSRTKASRLADALKQAEELHKAVHMLLEWLSDAEMKLRFAGPLPDTEEETRQQLVDHRKFMAEMQMKEREKDNTIKLAQSIFGKCHPDGVSVIKHWMSIIQSRWEDVSSWAKQREQRLQQHLDMLQDLAKLLEELMRYLNSCENTLVSLESQPLPDDLPIIEQLIQEHQEFMEDMAKRQPDVDRICKPKRVSTTIPPGIKDRKASKASRQASREPETPSRESSPEHDAASRRSRSTPEREKTPEKWPHIGPRFSISPSRKGSKVAGTEPTLKNPRAQELWEKWRRVWMLAWDRQRRLQDKYNHLQEVERLKNFSFEEWRKRFMRWLNHKKSRAMDLFRKMDKDNDGRVLRDPDFIDGIIKSKFPTSRLEMLQVVEIMDRNNDGYIDHAEFLAALRPDWDQPFTEQEQIEDEVQRQVAQCTCRSKFIVRHVGEGRYKFGESQKLRLVRILRSTVMVRVGGGWVALDEFLVKNDPCRAKGRTNVELREQFILPEGGAQSMTPFKHKQPQQSGSASSQSGQRSSPLPTAGPITKIREKTVRSTPMTRASFSAGTSDSLSDSEGFLTRLHQPRKGSSPQTPSRGGSSSRPSSRPPSRGSRPPSRAGSDVSLDSVDGTTPARRGISSSIKRTPSFNKPSTKGSARSSTPTRASSGSTGSLSARKGSAPVTSRTPASPLLSRSRTPSSGSIPGAVASATSTPRSSRISSGTSSLTRKGSGASDIARRKGNGDDEKPRWKM</sequence>
<dbReference type="SUPFAM" id="SSF46966">
    <property type="entry name" value="Spectrin repeat"/>
    <property type="match status" value="27"/>
</dbReference>
<dbReference type="InterPro" id="IPR036534">
    <property type="entry name" value="GAR_dom_sf"/>
</dbReference>
<evidence type="ECO:0000256" key="1">
    <source>
        <dbReference type="ARBA" id="ARBA00004245"/>
    </source>
</evidence>
<dbReference type="FunFam" id="1.10.418.10:FF:000022">
    <property type="entry name" value="Short stop, isoform K"/>
    <property type="match status" value="1"/>
</dbReference>
<dbReference type="Gene3D" id="1.20.58.1060">
    <property type="match status" value="1"/>
</dbReference>
<dbReference type="Pfam" id="PF00435">
    <property type="entry name" value="Spectrin"/>
    <property type="match status" value="22"/>
</dbReference>
<dbReference type="PANTHER" id="PTHR23169">
    <property type="entry name" value="ENVOPLAKIN"/>
    <property type="match status" value="1"/>
</dbReference>
<evidence type="ECO:0000256" key="8">
    <source>
        <dbReference type="SAM" id="MobiDB-lite"/>
    </source>
</evidence>
<dbReference type="InterPro" id="IPR003108">
    <property type="entry name" value="GAR_dom"/>
</dbReference>
<dbReference type="FunFam" id="1.20.58.60:FF:000040">
    <property type="entry name" value="Short stop, isoform N"/>
    <property type="match status" value="1"/>
</dbReference>
<dbReference type="InterPro" id="IPR001101">
    <property type="entry name" value="Plectin_repeat"/>
</dbReference>
<dbReference type="PROSITE" id="PS50021">
    <property type="entry name" value="CH"/>
    <property type="match status" value="1"/>
</dbReference>
<feature type="region of interest" description="Disordered" evidence="8">
    <location>
        <begin position="2450"/>
        <end position="2470"/>
    </location>
</feature>
<reference evidence="12" key="1">
    <citation type="submission" date="2020-11" db="EMBL/GenBank/DDBJ databases">
        <authorList>
            <person name="Tran Van P."/>
        </authorList>
    </citation>
    <scope>NUCLEOTIDE SEQUENCE</scope>
</reference>
<dbReference type="Gene3D" id="3.90.1290.10">
    <property type="entry name" value="Plakin repeat"/>
    <property type="match status" value="15"/>
</dbReference>
<dbReference type="SUPFAM" id="SSF75399">
    <property type="entry name" value="Plakin repeat"/>
    <property type="match status" value="19"/>
</dbReference>
<evidence type="ECO:0000256" key="6">
    <source>
        <dbReference type="ARBA" id="ARBA00023212"/>
    </source>
</evidence>
<dbReference type="SUPFAM" id="SSF47473">
    <property type="entry name" value="EF-hand"/>
    <property type="match status" value="1"/>
</dbReference>
<keyword evidence="7" id="KW-0175">Coiled coil</keyword>
<evidence type="ECO:0000259" key="11">
    <source>
        <dbReference type="PROSITE" id="PS51460"/>
    </source>
</evidence>
<comment type="subcellular location">
    <subcellularLocation>
        <location evidence="1">Cytoplasm</location>
        <location evidence="1">Cytoskeleton</location>
    </subcellularLocation>
</comment>
<dbReference type="SMART" id="SM00243">
    <property type="entry name" value="GAS2"/>
    <property type="match status" value="1"/>
</dbReference>
<dbReference type="InterPro" id="IPR002048">
    <property type="entry name" value="EF_hand_dom"/>
</dbReference>
<dbReference type="SUPFAM" id="SSF143575">
    <property type="entry name" value="GAS2 domain-like"/>
    <property type="match status" value="1"/>
</dbReference>
<dbReference type="GO" id="GO:0005886">
    <property type="term" value="C:plasma membrane"/>
    <property type="evidence" value="ECO:0007669"/>
    <property type="project" value="UniProtKB-SubCell"/>
</dbReference>
<dbReference type="InterPro" id="IPR035915">
    <property type="entry name" value="Plakin_repeat_sf"/>
</dbReference>
<feature type="compositionally biased region" description="Low complexity" evidence="8">
    <location>
        <begin position="7748"/>
        <end position="7764"/>
    </location>
</feature>
<protein>
    <submittedName>
        <fullName evidence="12">Uncharacterized protein</fullName>
    </submittedName>
</protein>
<dbReference type="Pfam" id="PF02187">
    <property type="entry name" value="GAS2"/>
    <property type="match status" value="1"/>
</dbReference>
<keyword evidence="6" id="KW-0206">Cytoskeleton</keyword>
<dbReference type="PANTHER" id="PTHR23169:SF23">
    <property type="entry name" value="SHORT STOP, ISOFORM H"/>
    <property type="match status" value="1"/>
</dbReference>
<dbReference type="InterPro" id="IPR041615">
    <property type="entry name" value="Desmoplakin_SH3"/>
</dbReference>
<dbReference type="CDD" id="cd00051">
    <property type="entry name" value="EFh"/>
    <property type="match status" value="1"/>
</dbReference>
<feature type="coiled-coil region" evidence="7">
    <location>
        <begin position="4851"/>
        <end position="4878"/>
    </location>
</feature>